<proteinExistence type="predicted"/>
<name>A0A1L7X904_9HELO</name>
<feature type="region of interest" description="Disordered" evidence="1">
    <location>
        <begin position="718"/>
        <end position="749"/>
    </location>
</feature>
<feature type="compositionally biased region" description="Basic and acidic residues" evidence="1">
    <location>
        <begin position="1199"/>
        <end position="1213"/>
    </location>
</feature>
<feature type="compositionally biased region" description="Basic and acidic residues" evidence="1">
    <location>
        <begin position="1333"/>
        <end position="1342"/>
    </location>
</feature>
<evidence type="ECO:0000256" key="1">
    <source>
        <dbReference type="SAM" id="MobiDB-lite"/>
    </source>
</evidence>
<reference evidence="2 3" key="1">
    <citation type="submission" date="2016-03" db="EMBL/GenBank/DDBJ databases">
        <authorList>
            <person name="Ploux O."/>
        </authorList>
    </citation>
    <scope>NUCLEOTIDE SEQUENCE [LARGE SCALE GENOMIC DNA]</scope>
    <source>
        <strain evidence="2 3">UAMH 11012</strain>
    </source>
</reference>
<feature type="compositionally biased region" description="Basic and acidic residues" evidence="1">
    <location>
        <begin position="722"/>
        <end position="739"/>
    </location>
</feature>
<dbReference type="Proteomes" id="UP000184330">
    <property type="component" value="Unassembled WGS sequence"/>
</dbReference>
<feature type="compositionally biased region" description="Acidic residues" evidence="1">
    <location>
        <begin position="1222"/>
        <end position="1244"/>
    </location>
</feature>
<organism evidence="2 3">
    <name type="scientific">Phialocephala subalpina</name>
    <dbReference type="NCBI Taxonomy" id="576137"/>
    <lineage>
        <taxon>Eukaryota</taxon>
        <taxon>Fungi</taxon>
        <taxon>Dikarya</taxon>
        <taxon>Ascomycota</taxon>
        <taxon>Pezizomycotina</taxon>
        <taxon>Leotiomycetes</taxon>
        <taxon>Helotiales</taxon>
        <taxon>Mollisiaceae</taxon>
        <taxon>Phialocephala</taxon>
        <taxon>Phialocephala fortinii species complex</taxon>
    </lineage>
</organism>
<keyword evidence="3" id="KW-1185">Reference proteome</keyword>
<feature type="compositionally biased region" description="Acidic residues" evidence="1">
    <location>
        <begin position="1272"/>
        <end position="1284"/>
    </location>
</feature>
<dbReference type="EMBL" id="FJOG01000018">
    <property type="protein sequence ID" value="CZR61518.1"/>
    <property type="molecule type" value="Genomic_DNA"/>
</dbReference>
<sequence length="1377" mass="144967">METQNSEVPMLNIQQSPVVLFTRADISHRTLNPINGEAFQNAIAANLAKLIKPSIKSALDTIQPLIEAVYTHELLLQKTNQSVEHILERLESNAEHTAKRESIIDSAYAPPGTPPDKPADAALEEEPVARSVGGATPILDYFKLLLDENNAKTTATLSGLSGSIESNTTKITEVAQGVVDITASLGPTKESIDVLKSSSEQSNTTTSLDLISTDLAALKGHSDTTEKIEAISSELGALKAIVEAGNASNTEGFTNVFAAVGEHSAHAAALSEIRDRSLGAAPALTVISEDSPIDHSAVLSGLKADLESLKENIQARIASNSENVTGLKAKIDTVLIIIEGQKAEDPSAEILAAVKQSNESHASHAATLEGIKSVNSEAPPPADTGDVGTQISAIASKLDEHTATLDEIKTTGGSHATVLESHGTSLEGIRSLGASAPAGCDNITVLESQIAAIIATLESDGSSLDEIRTSSGSHTAALENHGASLEGINSLSVTPAAKGNLEAQIAAILTALDSHSSALNEIKIHSLVLNENKTATTTHAVAVEDIRSPGISRVPAADTGNLAALKTQVGSIISTLNTHSTAWNEIKERSASETPVSKEIVSIPDDVESYLDGPFATVIEILMLHTNLLNKIKEDVSAEILTALHNIGQAQVNHTNLLTEIREGDVSDEILTLLHASGESHAAHSAVLDEIKSQSLEPAAPTALDDHSAHLVAIKDATTASDESHTAHASSLDELKSRSVEPTSSDSVNLGGLEAQIGGIVTKLDDHSAHLAVIKDATTASNDSHVAHAAILGEIKATALASNESHTAHASTLAEINEATSASNESHSAHATTLSELKDATSALNDNHSTYAATLSEIKDATLAFNNAHTSHTAAFTELKSIQRSAAATSTQSSDSSALETHITTILNTLEGQTATLSEIGEKTASPKVLAAIEMSHELLSTNHYGALVKALHTETKDSQANLAQAIGALAIGEAAKVGATALLSQDDDESSSVLKNFKAVKALVEAGAANIVGLKQNLTSMTTQLDFNHTAITTSLTTLSDELKAEIDATGTQITESITTLSGDVKGIPATDLSALNTSLDQHKTDLDAITTKLDGLDNNIKDTSSHIVQLHDGVYFNKKDVRQLQQHTSPLANGVYFSDRGVELLKDHTASVPRETAKPISEGAWFKSSSPGYSRVVSRSAVKPEVSVVDDDSVSEVEAKSKVEEAEKDFEPEAPVAEEPIAEEPIAEEPIAEEPVAEEPIAEESTHAPEPETEIVKRQLQNSPVVEAEPIPEESSVEEEAVPEVWNAEIVDETLPTKEPAVKEPISIEPEGPVEELKSEEVANPEPEVQTTDKKVESKPIDEFIPSTEVPEQEDPTPCCFTPSPFPYKCSGLSW</sequence>
<accession>A0A1L7X904</accession>
<dbReference type="OrthoDB" id="3563205at2759"/>
<feature type="compositionally biased region" description="Basic and acidic residues" evidence="1">
    <location>
        <begin position="1246"/>
        <end position="1259"/>
    </location>
</feature>
<gene>
    <name evidence="2" type="ORF">PAC_11415</name>
</gene>
<dbReference type="STRING" id="576137.A0A1L7X904"/>
<evidence type="ECO:0000313" key="2">
    <source>
        <dbReference type="EMBL" id="CZR61518.1"/>
    </source>
</evidence>
<protein>
    <submittedName>
        <fullName evidence="2">Uncharacterized protein</fullName>
    </submittedName>
</protein>
<feature type="region of interest" description="Disordered" evidence="1">
    <location>
        <begin position="1191"/>
        <end position="1342"/>
    </location>
</feature>
<evidence type="ECO:0000313" key="3">
    <source>
        <dbReference type="Proteomes" id="UP000184330"/>
    </source>
</evidence>
<feature type="region of interest" description="Disordered" evidence="1">
    <location>
        <begin position="102"/>
        <end position="128"/>
    </location>
</feature>